<evidence type="ECO:0000313" key="2">
    <source>
        <dbReference type="Proteomes" id="UP000598196"/>
    </source>
</evidence>
<comment type="caution">
    <text evidence="1">The sequence shown here is derived from an EMBL/GenBank/DDBJ whole genome shotgun (WGS) entry which is preliminary data.</text>
</comment>
<organism evidence="1 2">
    <name type="scientific">Gemmobacter aquaticus</name>
    <dbReference type="NCBI Taxonomy" id="490185"/>
    <lineage>
        <taxon>Bacteria</taxon>
        <taxon>Pseudomonadati</taxon>
        <taxon>Pseudomonadota</taxon>
        <taxon>Alphaproteobacteria</taxon>
        <taxon>Rhodobacterales</taxon>
        <taxon>Paracoccaceae</taxon>
        <taxon>Gemmobacter</taxon>
    </lineage>
</organism>
<dbReference type="RefSeq" id="WP_146285183.1">
    <property type="nucleotide sequence ID" value="NZ_BMLP01000001.1"/>
</dbReference>
<reference evidence="1 2" key="1">
    <citation type="journal article" date="2014" name="Int. J. Syst. Evol. Microbiol.">
        <title>Complete genome sequence of Corynebacterium casei LMG S-19264T (=DSM 44701T), isolated from a smear-ripened cheese.</title>
        <authorList>
            <consortium name="US DOE Joint Genome Institute (JGI-PGF)"/>
            <person name="Walter F."/>
            <person name="Albersmeier A."/>
            <person name="Kalinowski J."/>
            <person name="Ruckert C."/>
        </authorList>
    </citation>
    <scope>NUCLEOTIDE SEQUENCE [LARGE SCALE GENOMIC DNA]</scope>
    <source>
        <strain evidence="1 2">CGMCC 1.7029</strain>
    </source>
</reference>
<keyword evidence="2" id="KW-1185">Reference proteome</keyword>
<name>A0A917YJS4_9RHOB</name>
<proteinExistence type="predicted"/>
<dbReference type="Proteomes" id="UP000598196">
    <property type="component" value="Unassembled WGS sequence"/>
</dbReference>
<protein>
    <submittedName>
        <fullName evidence="1">Uncharacterized protein</fullName>
    </submittedName>
</protein>
<sequence>MTDLCPPRPNTVLVDTLALDDLELGVLSVLRHFLTSFAQPETQAWTVAFTVATERWGVAEGPRLAQGVLAVLQALMNCRSSGLRFSNPMCEGCRLRATCDEAAFMTMLHCMRRDRTAEARAALAELTFGRMDSTLIQTGLALASRFPAERGGAWRTDARMPSAALH</sequence>
<dbReference type="EMBL" id="BMLP01000001">
    <property type="protein sequence ID" value="GGO28208.1"/>
    <property type="molecule type" value="Genomic_DNA"/>
</dbReference>
<dbReference type="AlphaFoldDB" id="A0A917YJS4"/>
<dbReference type="OrthoDB" id="7706971at2"/>
<evidence type="ECO:0000313" key="1">
    <source>
        <dbReference type="EMBL" id="GGO28208.1"/>
    </source>
</evidence>
<accession>A0A917YJS4</accession>
<gene>
    <name evidence="1" type="ORF">GCM10010991_10770</name>
</gene>